<dbReference type="Proteomes" id="UP000054549">
    <property type="component" value="Unassembled WGS sequence"/>
</dbReference>
<dbReference type="HOGENOM" id="CLU_044890_0_0_1"/>
<evidence type="ECO:0000313" key="2">
    <source>
        <dbReference type="EMBL" id="KIL55870.1"/>
    </source>
</evidence>
<name>A0A0C2RZQ5_AMAMK</name>
<sequence length="313" mass="36146">MDAFDCHGRLHIVLSPNDTVALVKLIHQDDHIPYWNIDVPKDVRDFVHKNPHLTPQQLWDGILQVHPQPKFSRKTIYNLWSERISKKWKRDEDEVKSAKILIDEASSQQGHENGLYTVMPVPLHDEPGFVAIAFVLQEVLRRWGGRIREISLDSAWNTNKSRFEVYALLGETYGSGCPLGYLLIQSSGDTQEGGKERYLRDLLSYVKDTWNLRALITLTDKDLSEINAFLAVYPEAKHQLCFWHCLRALKTRLSILRRRPKHYDALEAKKEFDWIDETFVPSGQGKGQAQVCRFPTLDCTKSATVFFVRTQLS</sequence>
<keyword evidence="3" id="KW-1185">Reference proteome</keyword>
<protein>
    <recommendedName>
        <fullName evidence="1">MULE transposase domain-containing protein</fullName>
    </recommendedName>
</protein>
<reference evidence="2 3" key="1">
    <citation type="submission" date="2014-04" db="EMBL/GenBank/DDBJ databases">
        <title>Evolutionary Origins and Diversification of the Mycorrhizal Mutualists.</title>
        <authorList>
            <consortium name="DOE Joint Genome Institute"/>
            <consortium name="Mycorrhizal Genomics Consortium"/>
            <person name="Kohler A."/>
            <person name="Kuo A."/>
            <person name="Nagy L.G."/>
            <person name="Floudas D."/>
            <person name="Copeland A."/>
            <person name="Barry K.W."/>
            <person name="Cichocki N."/>
            <person name="Veneault-Fourrey C."/>
            <person name="LaButti K."/>
            <person name="Lindquist E.A."/>
            <person name="Lipzen A."/>
            <person name="Lundell T."/>
            <person name="Morin E."/>
            <person name="Murat C."/>
            <person name="Riley R."/>
            <person name="Ohm R."/>
            <person name="Sun H."/>
            <person name="Tunlid A."/>
            <person name="Henrissat B."/>
            <person name="Grigoriev I.V."/>
            <person name="Hibbett D.S."/>
            <person name="Martin F."/>
        </authorList>
    </citation>
    <scope>NUCLEOTIDE SEQUENCE [LARGE SCALE GENOMIC DNA]</scope>
    <source>
        <strain evidence="2 3">Koide BX008</strain>
    </source>
</reference>
<evidence type="ECO:0000313" key="3">
    <source>
        <dbReference type="Proteomes" id="UP000054549"/>
    </source>
</evidence>
<gene>
    <name evidence="2" type="ORF">M378DRAFT_90181</name>
</gene>
<dbReference type="EMBL" id="KN818465">
    <property type="protein sequence ID" value="KIL55870.1"/>
    <property type="molecule type" value="Genomic_DNA"/>
</dbReference>
<dbReference type="Pfam" id="PF10551">
    <property type="entry name" value="MULE"/>
    <property type="match status" value="1"/>
</dbReference>
<organism evidence="2 3">
    <name type="scientific">Amanita muscaria (strain Koide BX008)</name>
    <dbReference type="NCBI Taxonomy" id="946122"/>
    <lineage>
        <taxon>Eukaryota</taxon>
        <taxon>Fungi</taxon>
        <taxon>Dikarya</taxon>
        <taxon>Basidiomycota</taxon>
        <taxon>Agaricomycotina</taxon>
        <taxon>Agaricomycetes</taxon>
        <taxon>Agaricomycetidae</taxon>
        <taxon>Agaricales</taxon>
        <taxon>Pluteineae</taxon>
        <taxon>Amanitaceae</taxon>
        <taxon>Amanita</taxon>
    </lineage>
</organism>
<dbReference type="AlphaFoldDB" id="A0A0C2RZQ5"/>
<dbReference type="STRING" id="946122.A0A0C2RZQ5"/>
<dbReference type="OrthoDB" id="2437251at2759"/>
<accession>A0A0C2RZQ5</accession>
<dbReference type="InterPro" id="IPR018289">
    <property type="entry name" value="MULE_transposase_dom"/>
</dbReference>
<feature type="domain" description="MULE transposase" evidence="1">
    <location>
        <begin position="150"/>
        <end position="245"/>
    </location>
</feature>
<proteinExistence type="predicted"/>
<dbReference type="InParanoid" id="A0A0C2RZQ5"/>
<evidence type="ECO:0000259" key="1">
    <source>
        <dbReference type="Pfam" id="PF10551"/>
    </source>
</evidence>